<accession>A0ABV1NYS2</accession>
<gene>
    <name evidence="2" type="ORF">V6R90_10245</name>
</gene>
<dbReference type="SUPFAM" id="SSF50475">
    <property type="entry name" value="FMN-binding split barrel"/>
    <property type="match status" value="1"/>
</dbReference>
<proteinExistence type="predicted"/>
<evidence type="ECO:0000259" key="1">
    <source>
        <dbReference type="Pfam" id="PF16242"/>
    </source>
</evidence>
<organism evidence="2 3">
    <name type="scientific">Nocardioides kribbensis</name>
    <dbReference type="NCBI Taxonomy" id="305517"/>
    <lineage>
        <taxon>Bacteria</taxon>
        <taxon>Bacillati</taxon>
        <taxon>Actinomycetota</taxon>
        <taxon>Actinomycetes</taxon>
        <taxon>Propionibacteriales</taxon>
        <taxon>Nocardioidaceae</taxon>
        <taxon>Nocardioides</taxon>
    </lineage>
</organism>
<name>A0ABV1NYS2_9ACTN</name>
<reference evidence="2 3" key="1">
    <citation type="submission" date="2024-02" db="EMBL/GenBank/DDBJ databases">
        <title>Full genome sequence of Nocardioides kribbensis.</title>
        <authorList>
            <person name="Poletto B.L."/>
            <person name="Silva G."/>
            <person name="Galante D."/>
            <person name="Campos K.R."/>
            <person name="Santos M.B.N."/>
            <person name="Sacchi C.T."/>
        </authorList>
    </citation>
    <scope>NUCLEOTIDE SEQUENCE [LARGE SCALE GENOMIC DNA]</scope>
    <source>
        <strain evidence="2 3">O4R</strain>
    </source>
</reference>
<protein>
    <submittedName>
        <fullName evidence="2">Pyridoxamine 5'-phosphate oxidase family protein</fullName>
    </submittedName>
</protein>
<keyword evidence="3" id="KW-1185">Reference proteome</keyword>
<dbReference type="InterPro" id="IPR038725">
    <property type="entry name" value="YdaG_split_barrel_FMN-bd"/>
</dbReference>
<dbReference type="Pfam" id="PF16242">
    <property type="entry name" value="Pyrid_ox_like"/>
    <property type="match status" value="1"/>
</dbReference>
<sequence>MSAHDQSTSEQEQRVVELLKDSKVAMLTYLDPSGKLLSKPMATQDVDFDGTLYFIAERGSDKVQALVADSRVNVSYSNNGSWVSVAGTASVVNDETKLKELWSSFTDSWLEGGPENPENVLVEVTPDSAEYWSAPGGSTIISLTNLVKAKLTGSRIEGDNEQVDLR</sequence>
<evidence type="ECO:0000313" key="2">
    <source>
        <dbReference type="EMBL" id="MEQ7847660.1"/>
    </source>
</evidence>
<feature type="domain" description="General stress protein FMN-binding split barrel" evidence="1">
    <location>
        <begin position="10"/>
        <end position="156"/>
    </location>
</feature>
<dbReference type="PANTHER" id="PTHR34818:SF1">
    <property type="entry name" value="PROTEIN BLI-3"/>
    <property type="match status" value="1"/>
</dbReference>
<dbReference type="Proteomes" id="UP001482520">
    <property type="component" value="Unassembled WGS sequence"/>
</dbReference>
<dbReference type="RefSeq" id="WP_056904709.1">
    <property type="nucleotide sequence ID" value="NZ_BAAAMM010000003.1"/>
</dbReference>
<dbReference type="InterPro" id="IPR012349">
    <property type="entry name" value="Split_barrel_FMN-bd"/>
</dbReference>
<comment type="caution">
    <text evidence="2">The sequence shown here is derived from an EMBL/GenBank/DDBJ whole genome shotgun (WGS) entry which is preliminary data.</text>
</comment>
<dbReference type="PANTHER" id="PTHR34818">
    <property type="entry name" value="PROTEIN BLI-3"/>
    <property type="match status" value="1"/>
</dbReference>
<dbReference type="EMBL" id="JBEGDP010000009">
    <property type="protein sequence ID" value="MEQ7847660.1"/>
    <property type="molecule type" value="Genomic_DNA"/>
</dbReference>
<dbReference type="Gene3D" id="2.30.110.10">
    <property type="entry name" value="Electron Transport, Fmn-binding Protein, Chain A"/>
    <property type="match status" value="1"/>
</dbReference>
<evidence type="ECO:0000313" key="3">
    <source>
        <dbReference type="Proteomes" id="UP001482520"/>
    </source>
</evidence>
<dbReference type="InterPro" id="IPR052917">
    <property type="entry name" value="Stress-Dev_Protein"/>
</dbReference>